<organism evidence="2 3">
    <name type="scientific">Alternaria arborescens</name>
    <dbReference type="NCBI Taxonomy" id="156630"/>
    <lineage>
        <taxon>Eukaryota</taxon>
        <taxon>Fungi</taxon>
        <taxon>Dikarya</taxon>
        <taxon>Ascomycota</taxon>
        <taxon>Pezizomycotina</taxon>
        <taxon>Dothideomycetes</taxon>
        <taxon>Pleosporomycetidae</taxon>
        <taxon>Pleosporales</taxon>
        <taxon>Pleosporineae</taxon>
        <taxon>Pleosporaceae</taxon>
        <taxon>Alternaria</taxon>
        <taxon>Alternaria sect. Alternaria</taxon>
    </lineage>
</organism>
<keyword evidence="3" id="KW-1185">Reference proteome</keyword>
<sequence>MAMARIGASLDHQGVLPAIGPVKKQDLVTLQSAGGLIGIVERSGRRESSATGSVLPDMAVADDSAVELQRLTSSEEGRKSVKGDTTSVKLELDGSGPILTADLLGRTTLSSGLKRAWSKRFVSGKQPSVDDLPSPPTSPRSDTSTNLPAFTLLPSFSFSTHPDDDEMSILE</sequence>
<evidence type="ECO:0000256" key="1">
    <source>
        <dbReference type="SAM" id="MobiDB-lite"/>
    </source>
</evidence>
<name>A0A4Q4QWN5_9PLEO</name>
<protein>
    <submittedName>
        <fullName evidence="2">Uncharacterized protein</fullName>
    </submittedName>
</protein>
<dbReference type="OrthoDB" id="5381672at2759"/>
<proteinExistence type="predicted"/>
<evidence type="ECO:0000313" key="3">
    <source>
        <dbReference type="Proteomes" id="UP000293823"/>
    </source>
</evidence>
<comment type="caution">
    <text evidence="2">The sequence shown here is derived from an EMBL/GenBank/DDBJ whole genome shotgun (WGS) entry which is preliminary data.</text>
</comment>
<reference evidence="3" key="1">
    <citation type="journal article" date="2019" name="bioRxiv">
        <title>Genomics, evolutionary history and diagnostics of the Alternaria alternata species group including apple and Asian pear pathotypes.</title>
        <authorList>
            <person name="Armitage A.D."/>
            <person name="Cockerton H.M."/>
            <person name="Sreenivasaprasad S."/>
            <person name="Woodhall J.W."/>
            <person name="Lane C.R."/>
            <person name="Harrison R.J."/>
            <person name="Clarkson J.P."/>
        </authorList>
    </citation>
    <scope>NUCLEOTIDE SEQUENCE [LARGE SCALE GENOMIC DNA]</scope>
    <source>
        <strain evidence="3">RGR 97.0016</strain>
    </source>
</reference>
<evidence type="ECO:0000313" key="2">
    <source>
        <dbReference type="EMBL" id="RYO48131.1"/>
    </source>
</evidence>
<dbReference type="Proteomes" id="UP000293823">
    <property type="component" value="Unassembled WGS sequence"/>
</dbReference>
<feature type="compositionally biased region" description="Basic and acidic residues" evidence="1">
    <location>
        <begin position="73"/>
        <end position="82"/>
    </location>
</feature>
<gene>
    <name evidence="2" type="ORF">AA0113_g10139</name>
</gene>
<feature type="region of interest" description="Disordered" evidence="1">
    <location>
        <begin position="70"/>
        <end position="91"/>
    </location>
</feature>
<dbReference type="AlphaFoldDB" id="A0A4Q4QWN5"/>
<accession>A0A4Q4QWN5</accession>
<dbReference type="EMBL" id="PEJP01000050">
    <property type="protein sequence ID" value="RYO48131.1"/>
    <property type="molecule type" value="Genomic_DNA"/>
</dbReference>
<feature type="region of interest" description="Disordered" evidence="1">
    <location>
        <begin position="123"/>
        <end position="148"/>
    </location>
</feature>